<dbReference type="InterPro" id="IPR038223">
    <property type="entry name" value="DMP12_sf"/>
</dbReference>
<protein>
    <submittedName>
        <fullName evidence="1">Uncharacterized protein</fullName>
    </submittedName>
</protein>
<sequence length="110" mass="12674">MKLICTPLSKKAMSLLDVDACPSTLLERLLLTNSEYLQLEKSGLFNIINTSLIKNIDDYEDEYIVAHKELEQMLKILKKHSLPENPKLLEKLISINELALDKETGVFFYF</sequence>
<dbReference type="Gene3D" id="3.40.1760.20">
    <property type="match status" value="1"/>
</dbReference>
<evidence type="ECO:0000313" key="2">
    <source>
        <dbReference type="Proteomes" id="UP000183126"/>
    </source>
</evidence>
<evidence type="ECO:0000313" key="1">
    <source>
        <dbReference type="EMBL" id="SDS58988.1"/>
    </source>
</evidence>
<proteinExistence type="predicted"/>
<gene>
    <name evidence="1" type="ORF">SAMN04490205_2965</name>
</gene>
<keyword evidence="2" id="KW-1185">Reference proteome</keyword>
<accession>A0ABY0UFE8</accession>
<dbReference type="RefSeq" id="WP_057009643.1">
    <property type="nucleotide sequence ID" value="NZ_CP142162.1"/>
</dbReference>
<dbReference type="Proteomes" id="UP000183126">
    <property type="component" value="Chromosome I"/>
</dbReference>
<organism evidence="1 2">
    <name type="scientific">Pseudomonas trivialis</name>
    <dbReference type="NCBI Taxonomy" id="200450"/>
    <lineage>
        <taxon>Bacteria</taxon>
        <taxon>Pseudomonadati</taxon>
        <taxon>Pseudomonadota</taxon>
        <taxon>Gammaproteobacteria</taxon>
        <taxon>Pseudomonadales</taxon>
        <taxon>Pseudomonadaceae</taxon>
        <taxon>Pseudomonas</taxon>
    </lineage>
</organism>
<dbReference type="EMBL" id="LT629760">
    <property type="protein sequence ID" value="SDS58988.1"/>
    <property type="molecule type" value="Genomic_DNA"/>
</dbReference>
<reference evidence="1 2" key="1">
    <citation type="submission" date="2016-10" db="EMBL/GenBank/DDBJ databases">
        <authorList>
            <person name="Varghese N."/>
            <person name="Submissions S."/>
        </authorList>
    </citation>
    <scope>NUCLEOTIDE SEQUENCE [LARGE SCALE GENOMIC DNA]</scope>
    <source>
        <strain evidence="1 2">BS3111</strain>
    </source>
</reference>
<name>A0ABY0UFE8_9PSED</name>